<dbReference type="Proteomes" id="UP000708148">
    <property type="component" value="Unassembled WGS sequence"/>
</dbReference>
<reference evidence="2" key="1">
    <citation type="submission" date="2020-12" db="EMBL/GenBank/DDBJ databases">
        <authorList>
            <person name="Iha C."/>
        </authorList>
    </citation>
    <scope>NUCLEOTIDE SEQUENCE</scope>
</reference>
<evidence type="ECO:0000256" key="1">
    <source>
        <dbReference type="SAM" id="SignalP"/>
    </source>
</evidence>
<dbReference type="AlphaFoldDB" id="A0A8S1IZX7"/>
<evidence type="ECO:0000313" key="2">
    <source>
        <dbReference type="EMBL" id="CAD7700388.1"/>
    </source>
</evidence>
<name>A0A8S1IZX7_9CHLO</name>
<sequence>MRFWAGPAASLFIAFVLLSSAEGRKGGRANDDDNEYAVGAHDYGSEYDDSEAYGDDDAYTRGPQYNSPKCEWLCKGPGEFQTPLPRWPPGELNRAHDWGIVLLNQIHDNLDRLSPPGVARILGVFSSCLHDVLAYDEAYGVAAVYARQTPFSGGLDINRVIDGAAFAAIRYAFENDASFEGALAFLDSVSLPPFGPGGSHASFTFGAHICEEVVQAFTADGFKVDGDPLTGITDCAAEINSLDFWQPLCVPTFYGSQECE</sequence>
<feature type="signal peptide" evidence="1">
    <location>
        <begin position="1"/>
        <end position="23"/>
    </location>
</feature>
<evidence type="ECO:0000313" key="3">
    <source>
        <dbReference type="Proteomes" id="UP000708148"/>
    </source>
</evidence>
<keyword evidence="3" id="KW-1185">Reference proteome</keyword>
<feature type="non-terminal residue" evidence="2">
    <location>
        <position position="260"/>
    </location>
</feature>
<organism evidence="2 3">
    <name type="scientific">Ostreobium quekettii</name>
    <dbReference type="NCBI Taxonomy" id="121088"/>
    <lineage>
        <taxon>Eukaryota</taxon>
        <taxon>Viridiplantae</taxon>
        <taxon>Chlorophyta</taxon>
        <taxon>core chlorophytes</taxon>
        <taxon>Ulvophyceae</taxon>
        <taxon>TCBD clade</taxon>
        <taxon>Bryopsidales</taxon>
        <taxon>Ostreobineae</taxon>
        <taxon>Ostreobiaceae</taxon>
        <taxon>Ostreobium</taxon>
    </lineage>
</organism>
<gene>
    <name evidence="2" type="ORF">OSTQU699_LOCUS5749</name>
</gene>
<dbReference type="EMBL" id="CAJHUC010001248">
    <property type="protein sequence ID" value="CAD7700388.1"/>
    <property type="molecule type" value="Genomic_DNA"/>
</dbReference>
<proteinExistence type="predicted"/>
<feature type="chain" id="PRO_5035895400" evidence="1">
    <location>
        <begin position="24"/>
        <end position="260"/>
    </location>
</feature>
<keyword evidence="1" id="KW-0732">Signal</keyword>
<comment type="caution">
    <text evidence="2">The sequence shown here is derived from an EMBL/GenBank/DDBJ whole genome shotgun (WGS) entry which is preliminary data.</text>
</comment>
<accession>A0A8S1IZX7</accession>
<protein>
    <submittedName>
        <fullName evidence="2">Uncharacterized protein</fullName>
    </submittedName>
</protein>